<dbReference type="GO" id="GO:0008649">
    <property type="term" value="F:rRNA methyltransferase activity"/>
    <property type="evidence" value="ECO:0007669"/>
    <property type="project" value="InterPro"/>
</dbReference>
<feature type="binding site" evidence="14">
    <location>
        <position position="281"/>
    </location>
    <ligand>
        <name>S-adenosyl-L-methionine</name>
        <dbReference type="ChEBI" id="CHEBI:59789"/>
    </ligand>
</feature>
<evidence type="ECO:0000256" key="3">
    <source>
        <dbReference type="ARBA" id="ARBA00007494"/>
    </source>
</evidence>
<dbReference type="Gene3D" id="1.10.940.10">
    <property type="entry name" value="NusB-like"/>
    <property type="match status" value="1"/>
</dbReference>
<dbReference type="InterPro" id="IPR018314">
    <property type="entry name" value="RsmB/NOL1/NOP2-like_CS"/>
</dbReference>
<evidence type="ECO:0000256" key="14">
    <source>
        <dbReference type="PROSITE-ProRule" id="PRU01023"/>
    </source>
</evidence>
<dbReference type="InterPro" id="IPR054728">
    <property type="entry name" value="RsmB-like_ferredoxin"/>
</dbReference>
<evidence type="ECO:0000256" key="10">
    <source>
        <dbReference type="ARBA" id="ARBA00022884"/>
    </source>
</evidence>
<dbReference type="GO" id="GO:0003723">
    <property type="term" value="F:RNA binding"/>
    <property type="evidence" value="ECO:0007669"/>
    <property type="project" value="UniProtKB-UniRule"/>
</dbReference>
<dbReference type="SUPFAM" id="SSF48013">
    <property type="entry name" value="NusB-like"/>
    <property type="match status" value="1"/>
</dbReference>
<dbReference type="PRINTS" id="PR02008">
    <property type="entry name" value="RCMTFAMILY"/>
</dbReference>
<keyword evidence="5" id="KW-0963">Cytoplasm</keyword>
<feature type="active site" description="Nucleophile" evidence="14">
    <location>
        <position position="380"/>
    </location>
</feature>
<dbReference type="AlphaFoldDB" id="A0A0R2LCH1"/>
<dbReference type="InterPro" id="IPR049560">
    <property type="entry name" value="MeTrfase_RsmB-F_NOP2_cat"/>
</dbReference>
<dbReference type="FunFam" id="3.40.50.150:FF:000022">
    <property type="entry name" value="Ribosomal RNA small subunit methyltransferase B"/>
    <property type="match status" value="1"/>
</dbReference>
<evidence type="ECO:0000256" key="12">
    <source>
        <dbReference type="ARBA" id="ARBA00031088"/>
    </source>
</evidence>
<feature type="binding site" evidence="14">
    <location>
        <begin position="256"/>
        <end position="262"/>
    </location>
    <ligand>
        <name>S-adenosyl-L-methionine</name>
        <dbReference type="ChEBI" id="CHEBI:59789"/>
    </ligand>
</feature>
<dbReference type="Pfam" id="PF01029">
    <property type="entry name" value="NusB"/>
    <property type="match status" value="1"/>
</dbReference>
<dbReference type="OrthoDB" id="9810297at2"/>
<evidence type="ECO:0000256" key="7">
    <source>
        <dbReference type="ARBA" id="ARBA00022603"/>
    </source>
</evidence>
<evidence type="ECO:0000256" key="4">
    <source>
        <dbReference type="ARBA" id="ARBA00012140"/>
    </source>
</evidence>
<dbReference type="InterPro" id="IPR001678">
    <property type="entry name" value="MeTrfase_RsmB-F_NOP2_dom"/>
</dbReference>
<keyword evidence="8 14" id="KW-0808">Transferase</keyword>
<dbReference type="InterPro" id="IPR023267">
    <property type="entry name" value="RCMT"/>
</dbReference>
<dbReference type="InterPro" id="IPR035926">
    <property type="entry name" value="NusB-like_sf"/>
</dbReference>
<evidence type="ECO:0000256" key="6">
    <source>
        <dbReference type="ARBA" id="ARBA00022552"/>
    </source>
</evidence>
<dbReference type="RefSeq" id="WP_057881710.1">
    <property type="nucleotide sequence ID" value="NZ_JQCF01000035.1"/>
</dbReference>
<evidence type="ECO:0000313" key="17">
    <source>
        <dbReference type="Proteomes" id="UP000051006"/>
    </source>
</evidence>
<dbReference type="NCBIfam" id="TIGR00563">
    <property type="entry name" value="rsmB"/>
    <property type="match status" value="1"/>
</dbReference>
<evidence type="ECO:0000256" key="11">
    <source>
        <dbReference type="ARBA" id="ARBA00030399"/>
    </source>
</evidence>
<evidence type="ECO:0000313" key="16">
    <source>
        <dbReference type="EMBL" id="KRN97478.1"/>
    </source>
</evidence>
<organism evidence="16 17">
    <name type="scientific">Companilactobacillus kimchiensis</name>
    <dbReference type="NCBI Taxonomy" id="993692"/>
    <lineage>
        <taxon>Bacteria</taxon>
        <taxon>Bacillati</taxon>
        <taxon>Bacillota</taxon>
        <taxon>Bacilli</taxon>
        <taxon>Lactobacillales</taxon>
        <taxon>Lactobacillaceae</taxon>
        <taxon>Companilactobacillus</taxon>
    </lineage>
</organism>
<dbReference type="Pfam" id="PF01189">
    <property type="entry name" value="Methyltr_RsmB-F"/>
    <property type="match status" value="1"/>
</dbReference>
<evidence type="ECO:0000256" key="1">
    <source>
        <dbReference type="ARBA" id="ARBA00002724"/>
    </source>
</evidence>
<keyword evidence="9 14" id="KW-0949">S-adenosyl-L-methionine</keyword>
<comment type="catalytic activity">
    <reaction evidence="13">
        <text>cytidine(967) in 16S rRNA + S-adenosyl-L-methionine = 5-methylcytidine(967) in 16S rRNA + S-adenosyl-L-homocysteine + H(+)</text>
        <dbReference type="Rhea" id="RHEA:42748"/>
        <dbReference type="Rhea" id="RHEA-COMP:10219"/>
        <dbReference type="Rhea" id="RHEA-COMP:10220"/>
        <dbReference type="ChEBI" id="CHEBI:15378"/>
        <dbReference type="ChEBI" id="CHEBI:57856"/>
        <dbReference type="ChEBI" id="CHEBI:59789"/>
        <dbReference type="ChEBI" id="CHEBI:74483"/>
        <dbReference type="ChEBI" id="CHEBI:82748"/>
        <dbReference type="EC" id="2.1.1.176"/>
    </reaction>
</comment>
<keyword evidence="7 14" id="KW-0489">Methyltransferase</keyword>
<evidence type="ECO:0000256" key="8">
    <source>
        <dbReference type="ARBA" id="ARBA00022679"/>
    </source>
</evidence>
<evidence type="ECO:0000256" key="5">
    <source>
        <dbReference type="ARBA" id="ARBA00022490"/>
    </source>
</evidence>
<comment type="function">
    <text evidence="1">Specifically methylates the cytosine at position 967 (m5C967) of 16S rRNA.</text>
</comment>
<dbReference type="EMBL" id="JQCF01000035">
    <property type="protein sequence ID" value="KRN97478.1"/>
    <property type="molecule type" value="Genomic_DNA"/>
</dbReference>
<dbReference type="PANTHER" id="PTHR22807">
    <property type="entry name" value="NOP2 YEAST -RELATED NOL1/NOP2/FMU SUN DOMAIN-CONTAINING"/>
    <property type="match status" value="1"/>
</dbReference>
<feature type="domain" description="SAM-dependent MTase RsmB/NOP-type" evidence="15">
    <location>
        <begin position="167"/>
        <end position="441"/>
    </location>
</feature>
<evidence type="ECO:0000256" key="2">
    <source>
        <dbReference type="ARBA" id="ARBA00004496"/>
    </source>
</evidence>
<dbReference type="GO" id="GO:0005737">
    <property type="term" value="C:cytoplasm"/>
    <property type="evidence" value="ECO:0007669"/>
    <property type="project" value="UniProtKB-SubCell"/>
</dbReference>
<dbReference type="STRING" id="993692.IV57_GL001695"/>
<dbReference type="PANTHER" id="PTHR22807:SF53">
    <property type="entry name" value="RIBOSOMAL RNA SMALL SUBUNIT METHYLTRANSFERASE B-RELATED"/>
    <property type="match status" value="1"/>
</dbReference>
<feature type="binding site" evidence="14">
    <location>
        <position position="309"/>
    </location>
    <ligand>
        <name>S-adenosyl-L-methionine</name>
        <dbReference type="ChEBI" id="CHEBI:59789"/>
    </ligand>
</feature>
<dbReference type="Pfam" id="PF22458">
    <property type="entry name" value="RsmF-B_ferredox"/>
    <property type="match status" value="1"/>
</dbReference>
<feature type="binding site" evidence="14">
    <location>
        <position position="327"/>
    </location>
    <ligand>
        <name>S-adenosyl-L-methionine</name>
        <dbReference type="ChEBI" id="CHEBI:59789"/>
    </ligand>
</feature>
<dbReference type="NCBIfam" id="NF011494">
    <property type="entry name" value="PRK14902.1"/>
    <property type="match status" value="1"/>
</dbReference>
<gene>
    <name evidence="16" type="ORF">IV57_GL001695</name>
</gene>
<dbReference type="FunFam" id="1.10.940.10:FF:000006">
    <property type="entry name" value="16S rRNA (Cytosine(967)-C(5))-methyltransferase RsmB"/>
    <property type="match status" value="1"/>
</dbReference>
<comment type="similarity">
    <text evidence="3 14">Belongs to the class I-like SAM-binding methyltransferase superfamily. RsmB/NOP family.</text>
</comment>
<evidence type="ECO:0000256" key="9">
    <source>
        <dbReference type="ARBA" id="ARBA00022691"/>
    </source>
</evidence>
<name>A0A0R2LCH1_9LACO</name>
<proteinExistence type="inferred from homology"/>
<dbReference type="InterPro" id="IPR029063">
    <property type="entry name" value="SAM-dependent_MTases_sf"/>
</dbReference>
<protein>
    <recommendedName>
        <fullName evidence="4">16S rRNA (cytosine(967)-C(5))-methyltransferase</fullName>
        <ecNumber evidence="4">2.1.1.176</ecNumber>
    </recommendedName>
    <alternativeName>
        <fullName evidence="11">16S rRNA m5C967 methyltransferase</fullName>
    </alternativeName>
    <alternativeName>
        <fullName evidence="12">rRNA (cytosine-C(5)-)-methyltransferase RsmB</fullName>
    </alternativeName>
</protein>
<dbReference type="InterPro" id="IPR004573">
    <property type="entry name" value="rRNA_ssu_MeTfrase_B"/>
</dbReference>
<dbReference type="PROSITE" id="PS01153">
    <property type="entry name" value="NOL1_NOP2_SUN"/>
    <property type="match status" value="1"/>
</dbReference>
<dbReference type="SUPFAM" id="SSF53335">
    <property type="entry name" value="S-adenosyl-L-methionine-dependent methyltransferases"/>
    <property type="match status" value="1"/>
</dbReference>
<dbReference type="Gene3D" id="3.40.50.150">
    <property type="entry name" value="Vaccinia Virus protein VP39"/>
    <property type="match status" value="1"/>
</dbReference>
<keyword evidence="10 14" id="KW-0694">RNA-binding</keyword>
<dbReference type="InterPro" id="IPR006027">
    <property type="entry name" value="NusB_RsmB_TIM44"/>
</dbReference>
<evidence type="ECO:0000256" key="13">
    <source>
        <dbReference type="ARBA" id="ARBA00047283"/>
    </source>
</evidence>
<dbReference type="EC" id="2.1.1.176" evidence="4"/>
<sequence>MKNNPRALAVEALTRVFQNKAYSNIEISNILNKSDMSDADSRLMTNIVYGVIQNKYVLEYQLDPYLKDKKLDLWLNLLLQTAVYQMAYLDKIPAHAILNESTEIAKQRANQGAGNLVNAVLRNFQRHGSRVMPGSDSVFDMSRLYSVPRWLVDLFEKEQGLEKTEEILKSINHPSHISIRVNTNKTTVADLKKTLDEQGFDMSLSKISPVGLVCEHGNLVNTEEFREGLYTIQDESSMLVAPALDVQPDSKVLDACAAPGGKTTHIASYLKSGEGEVTALDIHKHKTKLILENSERMGYSDIISTGAIDARKAKEVLNTTFDRILVDAPCSGLGLMRRKPELRYFRHEEDLRNLQRVQLEILDSMVDLLDVDGKMVFSTCTFDDAENEQVVEKFLAAHKNFELVPVKHDEVMSKSVKNGMLKVLPSDYFTDGFFIATFVRKN</sequence>
<dbReference type="Proteomes" id="UP000051006">
    <property type="component" value="Unassembled WGS sequence"/>
</dbReference>
<accession>A0A0R2LCH1</accession>
<dbReference type="PATRIC" id="fig|993692.3.peg.1722"/>
<dbReference type="PROSITE" id="PS51686">
    <property type="entry name" value="SAM_MT_RSMB_NOP"/>
    <property type="match status" value="1"/>
</dbReference>
<dbReference type="Gene3D" id="3.30.70.1170">
    <property type="entry name" value="Sun protein, domain 3"/>
    <property type="match status" value="1"/>
</dbReference>
<dbReference type="CDD" id="cd02440">
    <property type="entry name" value="AdoMet_MTases"/>
    <property type="match status" value="1"/>
</dbReference>
<keyword evidence="6" id="KW-0698">rRNA processing</keyword>
<reference evidence="16 17" key="1">
    <citation type="journal article" date="2015" name="Genome Announc.">
        <title>Expanding the biotechnology potential of lactobacilli through comparative genomics of 213 strains and associated genera.</title>
        <authorList>
            <person name="Sun Z."/>
            <person name="Harris H.M."/>
            <person name="McCann A."/>
            <person name="Guo C."/>
            <person name="Argimon S."/>
            <person name="Zhang W."/>
            <person name="Yang X."/>
            <person name="Jeffery I.B."/>
            <person name="Cooney J.C."/>
            <person name="Kagawa T.F."/>
            <person name="Liu W."/>
            <person name="Song Y."/>
            <person name="Salvetti E."/>
            <person name="Wrobel A."/>
            <person name="Rasinkangas P."/>
            <person name="Parkhill J."/>
            <person name="Rea M.C."/>
            <person name="O'Sullivan O."/>
            <person name="Ritari J."/>
            <person name="Douillard F.P."/>
            <person name="Paul Ross R."/>
            <person name="Yang R."/>
            <person name="Briner A.E."/>
            <person name="Felis G.E."/>
            <person name="de Vos W.M."/>
            <person name="Barrangou R."/>
            <person name="Klaenhammer T.R."/>
            <person name="Caufield P.W."/>
            <person name="Cui Y."/>
            <person name="Zhang H."/>
            <person name="O'Toole P.W."/>
        </authorList>
    </citation>
    <scope>NUCLEOTIDE SEQUENCE [LARGE SCALE GENOMIC DNA]</scope>
    <source>
        <strain evidence="16 17">DSM 24716</strain>
    </source>
</reference>
<dbReference type="GO" id="GO:0006355">
    <property type="term" value="P:regulation of DNA-templated transcription"/>
    <property type="evidence" value="ECO:0007669"/>
    <property type="project" value="InterPro"/>
</dbReference>
<evidence type="ECO:0000259" key="15">
    <source>
        <dbReference type="PROSITE" id="PS51686"/>
    </source>
</evidence>
<comment type="subcellular location">
    <subcellularLocation>
        <location evidence="2">Cytoplasm</location>
    </subcellularLocation>
</comment>
<keyword evidence="17" id="KW-1185">Reference proteome</keyword>
<comment type="caution">
    <text evidence="16">The sequence shown here is derived from an EMBL/GenBank/DDBJ whole genome shotgun (WGS) entry which is preliminary data.</text>
</comment>